<dbReference type="AlphaFoldDB" id="A0A0A0JBN2"/>
<dbReference type="SUPFAM" id="SSF54593">
    <property type="entry name" value="Glyoxalase/Bleomycin resistance protein/Dihydroxybiphenyl dioxygenase"/>
    <property type="match status" value="1"/>
</dbReference>
<proteinExistence type="predicted"/>
<dbReference type="Gene3D" id="3.10.180.10">
    <property type="entry name" value="2,3-Dihydroxybiphenyl 1,2-Dioxygenase, domain 1"/>
    <property type="match status" value="1"/>
</dbReference>
<reference evidence="1 2" key="1">
    <citation type="submission" date="2013-08" db="EMBL/GenBank/DDBJ databases">
        <title>The genome sequence of Knoellia sinensis.</title>
        <authorList>
            <person name="Zhu W."/>
            <person name="Wang G."/>
        </authorList>
    </citation>
    <scope>NUCLEOTIDE SEQUENCE [LARGE SCALE GENOMIC DNA]</scope>
    <source>
        <strain evidence="1 2">KCTC 19936</strain>
    </source>
</reference>
<protein>
    <submittedName>
        <fullName evidence="1">Uncharacterized protein</fullName>
    </submittedName>
</protein>
<sequence length="198" mass="22595">MEQSDPIVDIIGDYRAFAATQRDRLLTRGIDISPYGLSHIAVRVADWDLYVQQRTLLERHARANLENLWNGRPISLILLAEPLDVLDGKPLSRIELIPPVHQRVYRMGLEHLGVVVGDEFDDFSRDHRAALTGQQFQSADVDPVYVLFEDFTHVKFYRRSFFDVVADEGGTFDGFTHVEGWVPQRLVTATGPNPLPRR</sequence>
<dbReference type="eggNOG" id="ENOG5030NYZ">
    <property type="taxonomic scope" value="Bacteria"/>
</dbReference>
<accession>A0A0A0JBN2</accession>
<dbReference type="RefSeq" id="WP_035914586.1">
    <property type="nucleotide sequence ID" value="NZ_AVPJ01000005.1"/>
</dbReference>
<dbReference type="EMBL" id="AVPJ01000005">
    <property type="protein sequence ID" value="KGN32996.1"/>
    <property type="molecule type" value="Genomic_DNA"/>
</dbReference>
<comment type="caution">
    <text evidence="1">The sequence shown here is derived from an EMBL/GenBank/DDBJ whole genome shotgun (WGS) entry which is preliminary data.</text>
</comment>
<dbReference type="InterPro" id="IPR010393">
    <property type="entry name" value="DUF991_YecM-like"/>
</dbReference>
<name>A0A0A0JBN2_9MICO</name>
<organism evidence="1 2">
    <name type="scientific">Knoellia sinensis KCTC 19936</name>
    <dbReference type="NCBI Taxonomy" id="1385520"/>
    <lineage>
        <taxon>Bacteria</taxon>
        <taxon>Bacillati</taxon>
        <taxon>Actinomycetota</taxon>
        <taxon>Actinomycetes</taxon>
        <taxon>Micrococcales</taxon>
        <taxon>Intrasporangiaceae</taxon>
        <taxon>Knoellia</taxon>
    </lineage>
</organism>
<dbReference type="PANTHER" id="PTHR37519:SF1">
    <property type="entry name" value="DIHYDROXYBIPHENYL DIOXYGENASE DOMAIN-CONTAINING PROTEIN"/>
    <property type="match status" value="1"/>
</dbReference>
<dbReference type="Proteomes" id="UP000030002">
    <property type="component" value="Unassembled WGS sequence"/>
</dbReference>
<keyword evidence="2" id="KW-1185">Reference proteome</keyword>
<dbReference type="PANTHER" id="PTHR37519">
    <property type="match status" value="1"/>
</dbReference>
<evidence type="ECO:0000313" key="1">
    <source>
        <dbReference type="EMBL" id="KGN32996.1"/>
    </source>
</evidence>
<gene>
    <name evidence="1" type="ORF">N802_15460</name>
</gene>
<evidence type="ECO:0000313" key="2">
    <source>
        <dbReference type="Proteomes" id="UP000030002"/>
    </source>
</evidence>
<dbReference type="Pfam" id="PF06185">
    <property type="entry name" value="YecM"/>
    <property type="match status" value="1"/>
</dbReference>
<dbReference type="InterPro" id="IPR029068">
    <property type="entry name" value="Glyas_Bleomycin-R_OHBP_Dase"/>
</dbReference>